<feature type="non-terminal residue" evidence="1">
    <location>
        <position position="190"/>
    </location>
</feature>
<organism evidence="1 2">
    <name type="scientific">Ophiocordyceps polyrhachis-furcata BCC 54312</name>
    <dbReference type="NCBI Taxonomy" id="1330021"/>
    <lineage>
        <taxon>Eukaryota</taxon>
        <taxon>Fungi</taxon>
        <taxon>Dikarya</taxon>
        <taxon>Ascomycota</taxon>
        <taxon>Pezizomycotina</taxon>
        <taxon>Sordariomycetes</taxon>
        <taxon>Hypocreomycetidae</taxon>
        <taxon>Hypocreales</taxon>
        <taxon>Ophiocordycipitaceae</taxon>
        <taxon>Ophiocordyceps</taxon>
    </lineage>
</organism>
<keyword evidence="2" id="KW-1185">Reference proteome</keyword>
<gene>
    <name evidence="1" type="ORF">L249_1230</name>
</gene>
<dbReference type="OrthoDB" id="4960422at2759"/>
<reference evidence="1 2" key="1">
    <citation type="journal article" date="2015" name="BMC Genomics">
        <title>Insights from the genome of Ophiocordyceps polyrhachis-furcata to pathogenicity and host specificity in insect fungi.</title>
        <authorList>
            <person name="Wichadakul D."/>
            <person name="Kobmoo N."/>
            <person name="Ingsriswang S."/>
            <person name="Tangphatsornruang S."/>
            <person name="Chantasingh D."/>
            <person name="Luangsa-ard J.J."/>
            <person name="Eurwilaichitr L."/>
        </authorList>
    </citation>
    <scope>NUCLEOTIDE SEQUENCE [LARGE SCALE GENOMIC DNA]</scope>
    <source>
        <strain evidence="1 2">BCC 54312</strain>
    </source>
</reference>
<evidence type="ECO:0000313" key="2">
    <source>
        <dbReference type="Proteomes" id="UP000253664"/>
    </source>
</evidence>
<evidence type="ECO:0000313" key="1">
    <source>
        <dbReference type="EMBL" id="RCI12638.1"/>
    </source>
</evidence>
<protein>
    <submittedName>
        <fullName evidence="1">Uncharacterized protein</fullName>
    </submittedName>
</protein>
<name>A0A367LDY6_9HYPO</name>
<comment type="caution">
    <text evidence="1">The sequence shown here is derived from an EMBL/GenBank/DDBJ whole genome shotgun (WGS) entry which is preliminary data.</text>
</comment>
<dbReference type="EMBL" id="LKCN02000007">
    <property type="protein sequence ID" value="RCI12638.1"/>
    <property type="molecule type" value="Genomic_DNA"/>
</dbReference>
<dbReference type="Proteomes" id="UP000253664">
    <property type="component" value="Unassembled WGS sequence"/>
</dbReference>
<accession>A0A367LDY6</accession>
<dbReference type="AlphaFoldDB" id="A0A367LDY6"/>
<sequence>MLTRRLIDPYIQKIRLPRQTSVPRLPDLPYVPSFPPPTLLCCSYLSAVTYGGLGPAAAGPASPAVTYSLCDVRRPRAGCSRPGVTKFDCLDRPPFLGSLTYPTFLPSYGPYGPYGPAVTYGGLGPAAAGPASRDPPRPSGRVPCSVWRSRQNIRFYNPANPNLDKSVTHIANVFKDNDPFDPNDFFYYYI</sequence>
<proteinExistence type="predicted"/>